<evidence type="ECO:0000313" key="1">
    <source>
        <dbReference type="EMBL" id="KRX30529.1"/>
    </source>
</evidence>
<reference evidence="1 2" key="1">
    <citation type="submission" date="2015-01" db="EMBL/GenBank/DDBJ databases">
        <title>Evolution of Trichinella species and genotypes.</title>
        <authorList>
            <person name="Korhonen P.K."/>
            <person name="Edoardo P."/>
            <person name="Giuseppe L.R."/>
            <person name="Gasser R.B."/>
        </authorList>
    </citation>
    <scope>NUCLEOTIDE SEQUENCE [LARGE SCALE GENOMIC DNA]</scope>
    <source>
        <strain evidence="1">ISS417</strain>
    </source>
</reference>
<comment type="caution">
    <text evidence="1">The sequence shown here is derived from an EMBL/GenBank/DDBJ whole genome shotgun (WGS) entry which is preliminary data.</text>
</comment>
<proteinExistence type="predicted"/>
<name>A0A0V0SUZ0_9BILA</name>
<keyword evidence="2" id="KW-1185">Reference proteome</keyword>
<dbReference type="Proteomes" id="UP000055048">
    <property type="component" value="Unassembled WGS sequence"/>
</dbReference>
<evidence type="ECO:0000313" key="2">
    <source>
        <dbReference type="Proteomes" id="UP000055048"/>
    </source>
</evidence>
<dbReference type="EMBL" id="JYDJ01002385">
    <property type="protein sequence ID" value="KRX30529.1"/>
    <property type="molecule type" value="Genomic_DNA"/>
</dbReference>
<dbReference type="AlphaFoldDB" id="A0A0V0SUZ0"/>
<accession>A0A0V0SUZ0</accession>
<protein>
    <submittedName>
        <fullName evidence="1">Uncharacterized protein</fullName>
    </submittedName>
</protein>
<organism evidence="1 2">
    <name type="scientific">Trichinella murrelli</name>
    <dbReference type="NCBI Taxonomy" id="144512"/>
    <lineage>
        <taxon>Eukaryota</taxon>
        <taxon>Metazoa</taxon>
        <taxon>Ecdysozoa</taxon>
        <taxon>Nematoda</taxon>
        <taxon>Enoplea</taxon>
        <taxon>Dorylaimia</taxon>
        <taxon>Trichinellida</taxon>
        <taxon>Trichinellidae</taxon>
        <taxon>Trichinella</taxon>
    </lineage>
</organism>
<gene>
    <name evidence="1" type="ORF">T05_3568</name>
</gene>
<sequence>MNFRYKCYYDHEHCLEDISPRNLLRSLLFPLKSYQRAIFLAISRQIRICET</sequence>